<evidence type="ECO:0000313" key="3">
    <source>
        <dbReference type="WBParaSite" id="nRc.2.0.1.t43617-RA"/>
    </source>
</evidence>
<keyword evidence="2" id="KW-1185">Reference proteome</keyword>
<evidence type="ECO:0000256" key="1">
    <source>
        <dbReference type="SAM" id="MobiDB-lite"/>
    </source>
</evidence>
<reference evidence="3" key="1">
    <citation type="submission" date="2022-11" db="UniProtKB">
        <authorList>
            <consortium name="WormBaseParasite"/>
        </authorList>
    </citation>
    <scope>IDENTIFICATION</scope>
</reference>
<name>A0A915KXD5_ROMCU</name>
<sequence length="196" mass="20966">MRQSFKIRPCHSCAQGYKKGYYTLPKKMPKVSHMPPDFTCLPPRSSSPNAPTASRRALSFDQMLLPGPTNIGQSSAVPTVSLPRHNPPLSTFSTPALEGTAQLQALLIPATTVTANSLVPPSLNQNPLLAAVICPNTPAVSQIPPPSTAAQNSNDQFLARTDSLESFINIDPPQAPAATPHGTAFRTIDPKIRPRL</sequence>
<organism evidence="2 3">
    <name type="scientific">Romanomermis culicivorax</name>
    <name type="common">Nematode worm</name>
    <dbReference type="NCBI Taxonomy" id="13658"/>
    <lineage>
        <taxon>Eukaryota</taxon>
        <taxon>Metazoa</taxon>
        <taxon>Ecdysozoa</taxon>
        <taxon>Nematoda</taxon>
        <taxon>Enoplea</taxon>
        <taxon>Dorylaimia</taxon>
        <taxon>Mermithida</taxon>
        <taxon>Mermithoidea</taxon>
        <taxon>Mermithidae</taxon>
        <taxon>Romanomermis</taxon>
    </lineage>
</organism>
<evidence type="ECO:0000313" key="2">
    <source>
        <dbReference type="Proteomes" id="UP000887565"/>
    </source>
</evidence>
<dbReference type="WBParaSite" id="nRc.2.0.1.t43617-RA">
    <property type="protein sequence ID" value="nRc.2.0.1.t43617-RA"/>
    <property type="gene ID" value="nRc.2.0.1.g43617"/>
</dbReference>
<protein>
    <submittedName>
        <fullName evidence="3">Uncharacterized protein</fullName>
    </submittedName>
</protein>
<accession>A0A915KXD5</accession>
<dbReference type="Proteomes" id="UP000887565">
    <property type="component" value="Unplaced"/>
</dbReference>
<proteinExistence type="predicted"/>
<dbReference type="AlphaFoldDB" id="A0A915KXD5"/>
<feature type="region of interest" description="Disordered" evidence="1">
    <location>
        <begin position="172"/>
        <end position="196"/>
    </location>
</feature>